<dbReference type="Proteomes" id="UP000017559">
    <property type="component" value="Unassembled WGS sequence"/>
</dbReference>
<dbReference type="GO" id="GO:0008234">
    <property type="term" value="F:cysteine-type peptidase activity"/>
    <property type="evidence" value="ECO:0007669"/>
    <property type="project" value="InterPro"/>
</dbReference>
<dbReference type="SUPFAM" id="SSF56672">
    <property type="entry name" value="DNA/RNA polymerases"/>
    <property type="match status" value="1"/>
</dbReference>
<proteinExistence type="inferred from homology"/>
<dbReference type="InterPro" id="IPR043128">
    <property type="entry name" value="Rev_trsase/Diguanyl_cyclase"/>
</dbReference>
<evidence type="ECO:0000256" key="3">
    <source>
        <dbReference type="ARBA" id="ARBA00022801"/>
    </source>
</evidence>
<evidence type="ECO:0000313" key="5">
    <source>
        <dbReference type="EMBL" id="ESK81266.1"/>
    </source>
</evidence>
<dbReference type="Gene3D" id="3.40.395.10">
    <property type="entry name" value="Adenoviral Proteinase, Chain A"/>
    <property type="match status" value="1"/>
</dbReference>
<organism evidence="5 6">
    <name type="scientific">Moniliophthora roreri (strain MCA 2997)</name>
    <name type="common">Cocoa frosty pod rot fungus</name>
    <name type="synonym">Crinipellis roreri</name>
    <dbReference type="NCBI Taxonomy" id="1381753"/>
    <lineage>
        <taxon>Eukaryota</taxon>
        <taxon>Fungi</taxon>
        <taxon>Dikarya</taxon>
        <taxon>Basidiomycota</taxon>
        <taxon>Agaricomycotina</taxon>
        <taxon>Agaricomycetes</taxon>
        <taxon>Agaricomycetidae</taxon>
        <taxon>Agaricales</taxon>
        <taxon>Marasmiineae</taxon>
        <taxon>Marasmiaceae</taxon>
        <taxon>Moniliophthora</taxon>
    </lineage>
</organism>
<dbReference type="InterPro" id="IPR041577">
    <property type="entry name" value="RT_RNaseH_2"/>
</dbReference>
<dbReference type="HOGENOM" id="CLU_386389_0_0_1"/>
<reference evidence="5 6" key="1">
    <citation type="journal article" date="2014" name="BMC Genomics">
        <title>Genome and secretome analysis of the hemibiotrophic fungal pathogen, Moniliophthora roreri, which causes frosty pod rot disease of cacao: mechanisms of the biotrophic and necrotrophic phases.</title>
        <authorList>
            <person name="Meinhardt L.W."/>
            <person name="Costa G.G.L."/>
            <person name="Thomazella D.P.T."/>
            <person name="Teixeira P.J.P.L."/>
            <person name="Carazzolle M.F."/>
            <person name="Schuster S.C."/>
            <person name="Carlson J.E."/>
            <person name="Guiltinan M.J."/>
            <person name="Mieczkowski P."/>
            <person name="Farmer A."/>
            <person name="Ramaraj T."/>
            <person name="Crozier J."/>
            <person name="Davis R.E."/>
            <person name="Shao J."/>
            <person name="Melnick R.L."/>
            <person name="Pereira G.A.G."/>
            <person name="Bailey B.A."/>
        </authorList>
    </citation>
    <scope>NUCLEOTIDE SEQUENCE [LARGE SCALE GENOMIC DNA]</scope>
    <source>
        <strain evidence="5 6">MCA 2997</strain>
    </source>
</reference>
<dbReference type="InterPro" id="IPR043502">
    <property type="entry name" value="DNA/RNA_pol_sf"/>
</dbReference>
<keyword evidence="3" id="KW-0378">Hydrolase</keyword>
<comment type="similarity">
    <text evidence="1">Belongs to the peptidase C48 family.</text>
</comment>
<keyword evidence="2" id="KW-0645">Protease</keyword>
<protein>
    <submittedName>
        <fullName evidence="5">Mary1-like reverse transcriptase</fullName>
    </submittedName>
</protein>
<feature type="domain" description="Ubiquitin-like protease family profile" evidence="4">
    <location>
        <begin position="96"/>
        <end position="281"/>
    </location>
</feature>
<dbReference type="Gene3D" id="3.30.70.270">
    <property type="match status" value="1"/>
</dbReference>
<name>V2WL58_MONRO</name>
<evidence type="ECO:0000256" key="1">
    <source>
        <dbReference type="ARBA" id="ARBA00005234"/>
    </source>
</evidence>
<dbReference type="InterPro" id="IPR038765">
    <property type="entry name" value="Papain-like_cys_pep_sf"/>
</dbReference>
<sequence length="715" mass="81318">MKSLLTGICLPPFKNLKALYKRAIQAKEERYLTLAIGSVSPARIPLWSLSYWYEIEEAVVTKERWRGTEEWLKREYKDALLHLKGKAWNLKMLDGIGTFTEHIAVFCSERWIQDEQLSLVACILQKMLNSNTMPLTTRVMNPFWVVKLVESYRKRQDSYVAHPKTHRALISIGDQLASGELKTVAFNAGVRLAGSGVEVVEKECDANHWVMVKVDLPTISIGFGDSWLAEHEIPKELREVIEWWLEQHGRESVFLDTPLPCSTQTDGVSCGVLAANTLMHTFFPDSFPLLDPKNCKKGRVDMFLTILTYMATGVVNKPTADRQLPVFSFTFPKPITSQSNNRAAKEGLKNPATESAQLALKNGKKKHNDNPRTKRTFLTAFGMLVASSAAESGDRDNDEDSEIYWDDDGDGVKEVKMDISNWVDAPLVHKKKRGRKRDELLGKLTVRVYDKSKPGREYFYHCLTPGCTGRLVNLNKRQWYNHAWEGCPRISQELKKEVKAALIELAPSMIVALAEGTSQGVENGPGNDDIGEQASKKLKTEDRVVVTSDPKQPSVAAVVHRTGRQICHANLDLAITKLFCIYLCPEKCEFDQEQVEYLGFLGFANFYWRFIKDFSKIARPLNDLTKKDCCWEWGIQQHQAFEALKEAFTKEPILVMWDPARPTRLEVDASSYATGEVILQQLEDRLWHPVAYRSESMAPAERNYEIYDREMLAII</sequence>
<dbReference type="SUPFAM" id="SSF54001">
    <property type="entry name" value="Cysteine proteinases"/>
    <property type="match status" value="1"/>
</dbReference>
<dbReference type="PROSITE" id="PS50600">
    <property type="entry name" value="ULP_PROTEASE"/>
    <property type="match status" value="1"/>
</dbReference>
<dbReference type="GO" id="GO:0003964">
    <property type="term" value="F:RNA-directed DNA polymerase activity"/>
    <property type="evidence" value="ECO:0007669"/>
    <property type="project" value="UniProtKB-KW"/>
</dbReference>
<dbReference type="AlphaFoldDB" id="V2WL58"/>
<dbReference type="FunFam" id="3.30.70.270:FF:000063">
    <property type="entry name" value="Zinc knuckle domaincontaining protein"/>
    <property type="match status" value="1"/>
</dbReference>
<dbReference type="OrthoDB" id="2671065at2759"/>
<accession>V2WL58</accession>
<evidence type="ECO:0000256" key="2">
    <source>
        <dbReference type="ARBA" id="ARBA00022670"/>
    </source>
</evidence>
<dbReference type="GO" id="GO:0019783">
    <property type="term" value="F:ubiquitin-like protein peptidase activity"/>
    <property type="evidence" value="ECO:0007669"/>
    <property type="project" value="UniProtKB-ARBA"/>
</dbReference>
<dbReference type="PANTHER" id="PTHR34072">
    <property type="entry name" value="ENZYMATIC POLYPROTEIN-RELATED"/>
    <property type="match status" value="1"/>
</dbReference>
<comment type="caution">
    <text evidence="5">The sequence shown here is derived from an EMBL/GenBank/DDBJ whole genome shotgun (WGS) entry which is preliminary data.</text>
</comment>
<dbReference type="GO" id="GO:0006508">
    <property type="term" value="P:proteolysis"/>
    <property type="evidence" value="ECO:0007669"/>
    <property type="project" value="UniProtKB-KW"/>
</dbReference>
<dbReference type="EMBL" id="AWSO01002584">
    <property type="protein sequence ID" value="ESK81266.1"/>
    <property type="molecule type" value="Genomic_DNA"/>
</dbReference>
<keyword evidence="6" id="KW-1185">Reference proteome</keyword>
<dbReference type="Pfam" id="PF17919">
    <property type="entry name" value="RT_RNaseH_2"/>
    <property type="match status" value="1"/>
</dbReference>
<evidence type="ECO:0000313" key="6">
    <source>
        <dbReference type="Proteomes" id="UP000017559"/>
    </source>
</evidence>
<gene>
    <name evidence="5" type="ORF">Moror_8478</name>
</gene>
<dbReference type="KEGG" id="mrr:Moror_8478"/>
<evidence type="ECO:0000259" key="4">
    <source>
        <dbReference type="PROSITE" id="PS50600"/>
    </source>
</evidence>
<dbReference type="InterPro" id="IPR003653">
    <property type="entry name" value="Peptidase_C48_C"/>
</dbReference>